<feature type="compositionally biased region" description="Basic and acidic residues" evidence="1">
    <location>
        <begin position="17"/>
        <end position="28"/>
    </location>
</feature>
<evidence type="ECO:0000256" key="2">
    <source>
        <dbReference type="SAM" id="Phobius"/>
    </source>
</evidence>
<keyword evidence="2" id="KW-0472">Membrane</keyword>
<dbReference type="AlphaFoldDB" id="A0A921MED7"/>
<evidence type="ECO:0000313" key="4">
    <source>
        <dbReference type="EMBL" id="HJG80237.1"/>
    </source>
</evidence>
<evidence type="ECO:0000259" key="3">
    <source>
        <dbReference type="Pfam" id="PF07811"/>
    </source>
</evidence>
<feature type="domain" description="TadE-like" evidence="3">
    <location>
        <begin position="28"/>
        <end position="70"/>
    </location>
</feature>
<keyword evidence="2" id="KW-0812">Transmembrane</keyword>
<proteinExistence type="predicted"/>
<evidence type="ECO:0000256" key="1">
    <source>
        <dbReference type="SAM" id="MobiDB-lite"/>
    </source>
</evidence>
<protein>
    <submittedName>
        <fullName evidence="4">Pilus assembly protein</fullName>
    </submittedName>
</protein>
<dbReference type="Proteomes" id="UP000784435">
    <property type="component" value="Unassembled WGS sequence"/>
</dbReference>
<name>A0A921MED7_9MICO</name>
<keyword evidence="2" id="KW-1133">Transmembrane helix</keyword>
<accession>A0A921MED7</accession>
<reference evidence="4" key="1">
    <citation type="journal article" date="2021" name="PeerJ">
        <title>Extensive microbial diversity within the chicken gut microbiome revealed by metagenomics and culture.</title>
        <authorList>
            <person name="Gilroy R."/>
            <person name="Ravi A."/>
            <person name="Getino M."/>
            <person name="Pursley I."/>
            <person name="Horton D.L."/>
            <person name="Alikhan N.F."/>
            <person name="Baker D."/>
            <person name="Gharbi K."/>
            <person name="Hall N."/>
            <person name="Watson M."/>
            <person name="Adriaenssens E.M."/>
            <person name="Foster-Nyarko E."/>
            <person name="Jarju S."/>
            <person name="Secka A."/>
            <person name="Antonio M."/>
            <person name="Oren A."/>
            <person name="Chaudhuri R.R."/>
            <person name="La Ragione R."/>
            <person name="Hildebrand F."/>
            <person name="Pallen M.J."/>
        </authorList>
    </citation>
    <scope>NUCLEOTIDE SEQUENCE</scope>
    <source>
        <strain evidence="4">ChiGjej5B5-7349</strain>
    </source>
</reference>
<feature type="region of interest" description="Disordered" evidence="1">
    <location>
        <begin position="1"/>
        <end position="28"/>
    </location>
</feature>
<dbReference type="Pfam" id="PF07811">
    <property type="entry name" value="TadE"/>
    <property type="match status" value="1"/>
</dbReference>
<comment type="caution">
    <text evidence="4">The sequence shown here is derived from an EMBL/GenBank/DDBJ whole genome shotgun (WGS) entry which is preliminary data.</text>
</comment>
<dbReference type="InterPro" id="IPR012495">
    <property type="entry name" value="TadE-like_dom"/>
</dbReference>
<sequence>MTRTEAVLIDAEAPVQKQEDRRTPRERGSATIEFTGTFFIWLTIVMVCLQAALAMFALSQANSAARNAARAEVVTVGAGQSAGKAALSAPLRSGSSTSCTSSAMVSSTGSVTCSVTVAMPILALDWITEWVSPVTVTRDAEQPMTEVR</sequence>
<dbReference type="EMBL" id="DYUK01000158">
    <property type="protein sequence ID" value="HJG80237.1"/>
    <property type="molecule type" value="Genomic_DNA"/>
</dbReference>
<organism evidence="4 5">
    <name type="scientific">Brevibacterium senegalense</name>
    <dbReference type="NCBI Taxonomy" id="1033736"/>
    <lineage>
        <taxon>Bacteria</taxon>
        <taxon>Bacillati</taxon>
        <taxon>Actinomycetota</taxon>
        <taxon>Actinomycetes</taxon>
        <taxon>Micrococcales</taxon>
        <taxon>Brevibacteriaceae</taxon>
        <taxon>Brevibacterium</taxon>
    </lineage>
</organism>
<reference evidence="4" key="2">
    <citation type="submission" date="2021-09" db="EMBL/GenBank/DDBJ databases">
        <authorList>
            <person name="Gilroy R."/>
        </authorList>
    </citation>
    <scope>NUCLEOTIDE SEQUENCE</scope>
    <source>
        <strain evidence="4">ChiGjej5B5-7349</strain>
    </source>
</reference>
<gene>
    <name evidence="4" type="ORF">K8V08_07475</name>
</gene>
<evidence type="ECO:0000313" key="5">
    <source>
        <dbReference type="Proteomes" id="UP000784435"/>
    </source>
</evidence>
<feature type="transmembrane region" description="Helical" evidence="2">
    <location>
        <begin position="38"/>
        <end position="58"/>
    </location>
</feature>